<feature type="domain" description="BON" evidence="3">
    <location>
        <begin position="53"/>
        <end position="122"/>
    </location>
</feature>
<feature type="compositionally biased region" description="Basic and acidic residues" evidence="2">
    <location>
        <begin position="146"/>
        <end position="157"/>
    </location>
</feature>
<dbReference type="OrthoDB" id="3626971at2"/>
<evidence type="ECO:0000256" key="1">
    <source>
        <dbReference type="PROSITE-ProRule" id="PRU00703"/>
    </source>
</evidence>
<evidence type="ECO:0000259" key="3">
    <source>
        <dbReference type="PROSITE" id="PS50914"/>
    </source>
</evidence>
<dbReference type="PROSITE" id="PS50914">
    <property type="entry name" value="BON"/>
    <property type="match status" value="1"/>
</dbReference>
<evidence type="ECO:0000259" key="4">
    <source>
        <dbReference type="PROSITE" id="PS51371"/>
    </source>
</evidence>
<accession>A0A4D4JCQ4</accession>
<sequence length="177" mass="19336">MTSPVRTLQPQALLPEAARLLARTGVRRLFVVDAGRLIGVVTHRDLLREYTRDDEEIRAEVEREVFSRGLRVNPATARATVEHGVVTLVGRLQWQADVDIAGKLVKAIPGVVAVENRLDYLWQGGTSRTAHLTFGTARSPGLPCSERGDRCRRDGPPQRRAAGHPGGGEGHEHAQAS</sequence>
<evidence type="ECO:0008006" key="7">
    <source>
        <dbReference type="Google" id="ProtNLM"/>
    </source>
</evidence>
<proteinExistence type="predicted"/>
<dbReference type="InterPro" id="IPR007055">
    <property type="entry name" value="BON_dom"/>
</dbReference>
<comment type="caution">
    <text evidence="5">The sequence shown here is derived from an EMBL/GenBank/DDBJ whole genome shotgun (WGS) entry which is preliminary data.</text>
</comment>
<keyword evidence="1" id="KW-0129">CBS domain</keyword>
<dbReference type="Pfam" id="PF00571">
    <property type="entry name" value="CBS"/>
    <property type="match status" value="1"/>
</dbReference>
<keyword evidence="6" id="KW-1185">Reference proteome</keyword>
<organism evidence="5 6">
    <name type="scientific">Gandjariella thermophila</name>
    <dbReference type="NCBI Taxonomy" id="1931992"/>
    <lineage>
        <taxon>Bacteria</taxon>
        <taxon>Bacillati</taxon>
        <taxon>Actinomycetota</taxon>
        <taxon>Actinomycetes</taxon>
        <taxon>Pseudonocardiales</taxon>
        <taxon>Pseudonocardiaceae</taxon>
        <taxon>Gandjariella</taxon>
    </lineage>
</organism>
<reference evidence="6" key="1">
    <citation type="submission" date="2019-04" db="EMBL/GenBank/DDBJ databases">
        <title>Draft genome sequence of Pseudonocardiaceae bacterium SL3-2-4.</title>
        <authorList>
            <person name="Ningsih F."/>
            <person name="Yokota A."/>
            <person name="Sakai Y."/>
            <person name="Nanatani K."/>
            <person name="Yabe S."/>
            <person name="Oetari A."/>
            <person name="Sjamsuridzal W."/>
        </authorList>
    </citation>
    <scope>NUCLEOTIDE SEQUENCE [LARGE SCALE GENOMIC DNA]</scope>
    <source>
        <strain evidence="6">SL3-2-4</strain>
    </source>
</reference>
<evidence type="ECO:0000313" key="5">
    <source>
        <dbReference type="EMBL" id="GDY33404.1"/>
    </source>
</evidence>
<name>A0A4D4JCQ4_9PSEU</name>
<dbReference type="InterPro" id="IPR046342">
    <property type="entry name" value="CBS_dom_sf"/>
</dbReference>
<dbReference type="RefSeq" id="WP_137816353.1">
    <property type="nucleotide sequence ID" value="NZ_BJFL01000041.1"/>
</dbReference>
<gene>
    <name evidence="5" type="ORF">GTS_50370</name>
</gene>
<dbReference type="PROSITE" id="PS51371">
    <property type="entry name" value="CBS"/>
    <property type="match status" value="1"/>
</dbReference>
<protein>
    <recommendedName>
        <fullName evidence="7">BON domain-containing protein</fullName>
    </recommendedName>
</protein>
<evidence type="ECO:0000256" key="2">
    <source>
        <dbReference type="SAM" id="MobiDB-lite"/>
    </source>
</evidence>
<feature type="domain" description="CBS" evidence="4">
    <location>
        <begin position="1"/>
        <end position="56"/>
    </location>
</feature>
<dbReference type="InterPro" id="IPR000644">
    <property type="entry name" value="CBS_dom"/>
</dbReference>
<dbReference type="Gene3D" id="3.10.580.10">
    <property type="entry name" value="CBS-domain"/>
    <property type="match status" value="1"/>
</dbReference>
<dbReference type="SUPFAM" id="SSF54631">
    <property type="entry name" value="CBS-domain pair"/>
    <property type="match status" value="1"/>
</dbReference>
<dbReference type="Gene3D" id="3.30.1340.30">
    <property type="match status" value="1"/>
</dbReference>
<dbReference type="SMART" id="SM00116">
    <property type="entry name" value="CBS"/>
    <property type="match status" value="1"/>
</dbReference>
<dbReference type="EMBL" id="BJFL01000041">
    <property type="protein sequence ID" value="GDY33404.1"/>
    <property type="molecule type" value="Genomic_DNA"/>
</dbReference>
<dbReference type="Proteomes" id="UP000298860">
    <property type="component" value="Unassembled WGS sequence"/>
</dbReference>
<evidence type="ECO:0000313" key="6">
    <source>
        <dbReference type="Proteomes" id="UP000298860"/>
    </source>
</evidence>
<feature type="region of interest" description="Disordered" evidence="2">
    <location>
        <begin position="139"/>
        <end position="177"/>
    </location>
</feature>
<dbReference type="Pfam" id="PF04972">
    <property type="entry name" value="BON"/>
    <property type="match status" value="1"/>
</dbReference>
<dbReference type="AlphaFoldDB" id="A0A4D4JCQ4"/>